<gene>
    <name evidence="1" type="ORF">THAOC_13940</name>
</gene>
<dbReference type="AlphaFoldDB" id="K0SJW5"/>
<comment type="caution">
    <text evidence="1">The sequence shown here is derived from an EMBL/GenBank/DDBJ whole genome shotgun (WGS) entry which is preliminary data.</text>
</comment>
<dbReference type="InterPro" id="IPR011990">
    <property type="entry name" value="TPR-like_helical_dom_sf"/>
</dbReference>
<sequence length="134" mass="15053">MRSNSFERLRKVVHSARGVITTPSIRYYEGEGVQQDTAKAIHFYEKAAMQGHAMSRHNLGISEAKKGNYDRAVRHLLISAKMGNKESLEAIKRAPFTGGLAPKEQYAEEALKGYQDALEGMKSHDRDEAKRLGY</sequence>
<dbReference type="InterPro" id="IPR006597">
    <property type="entry name" value="Sel1-like"/>
</dbReference>
<keyword evidence="2" id="KW-1185">Reference proteome</keyword>
<dbReference type="Gene3D" id="1.25.40.10">
    <property type="entry name" value="Tetratricopeptide repeat domain"/>
    <property type="match status" value="1"/>
</dbReference>
<dbReference type="Proteomes" id="UP000266841">
    <property type="component" value="Unassembled WGS sequence"/>
</dbReference>
<evidence type="ECO:0000313" key="1">
    <source>
        <dbReference type="EMBL" id="EJK65229.1"/>
    </source>
</evidence>
<dbReference type="OrthoDB" id="2384430at2759"/>
<accession>K0SJW5</accession>
<dbReference type="SMART" id="SM00671">
    <property type="entry name" value="SEL1"/>
    <property type="match status" value="2"/>
</dbReference>
<organism evidence="1 2">
    <name type="scientific">Thalassiosira oceanica</name>
    <name type="common">Marine diatom</name>
    <dbReference type="NCBI Taxonomy" id="159749"/>
    <lineage>
        <taxon>Eukaryota</taxon>
        <taxon>Sar</taxon>
        <taxon>Stramenopiles</taxon>
        <taxon>Ochrophyta</taxon>
        <taxon>Bacillariophyta</taxon>
        <taxon>Coscinodiscophyceae</taxon>
        <taxon>Thalassiosirophycidae</taxon>
        <taxon>Thalassiosirales</taxon>
        <taxon>Thalassiosiraceae</taxon>
        <taxon>Thalassiosira</taxon>
    </lineage>
</organism>
<proteinExistence type="predicted"/>
<protein>
    <submittedName>
        <fullName evidence="1">Uncharacterized protein</fullName>
    </submittedName>
</protein>
<dbReference type="EMBL" id="AGNL01016150">
    <property type="protein sequence ID" value="EJK65229.1"/>
    <property type="molecule type" value="Genomic_DNA"/>
</dbReference>
<dbReference type="Pfam" id="PF08238">
    <property type="entry name" value="Sel1"/>
    <property type="match status" value="2"/>
</dbReference>
<reference evidence="1 2" key="1">
    <citation type="journal article" date="2012" name="Genome Biol.">
        <title>Genome and low-iron response of an oceanic diatom adapted to chronic iron limitation.</title>
        <authorList>
            <person name="Lommer M."/>
            <person name="Specht M."/>
            <person name="Roy A.S."/>
            <person name="Kraemer L."/>
            <person name="Andreson R."/>
            <person name="Gutowska M.A."/>
            <person name="Wolf J."/>
            <person name="Bergner S.V."/>
            <person name="Schilhabel M.B."/>
            <person name="Klostermeier U.C."/>
            <person name="Beiko R.G."/>
            <person name="Rosenstiel P."/>
            <person name="Hippler M."/>
            <person name="Laroche J."/>
        </authorList>
    </citation>
    <scope>NUCLEOTIDE SEQUENCE [LARGE SCALE GENOMIC DNA]</scope>
    <source>
        <strain evidence="1 2">CCMP1005</strain>
    </source>
</reference>
<dbReference type="SUPFAM" id="SSF81901">
    <property type="entry name" value="HCP-like"/>
    <property type="match status" value="1"/>
</dbReference>
<name>K0SJW5_THAOC</name>
<evidence type="ECO:0000313" key="2">
    <source>
        <dbReference type="Proteomes" id="UP000266841"/>
    </source>
</evidence>